<dbReference type="EMBL" id="JABEXW010000889">
    <property type="protein sequence ID" value="KAF4952231.1"/>
    <property type="molecule type" value="Genomic_DNA"/>
</dbReference>
<evidence type="ECO:0000313" key="2">
    <source>
        <dbReference type="Proteomes" id="UP000622797"/>
    </source>
</evidence>
<comment type="caution">
    <text evidence="1">The sequence shown here is derived from an EMBL/GenBank/DDBJ whole genome shotgun (WGS) entry which is preliminary data.</text>
</comment>
<keyword evidence="2" id="KW-1185">Reference proteome</keyword>
<sequence length="277" mass="30892">MLASIRDAAMVALAPSSPLDKVLVTHPPVSGLAYYDISDALEHINLRSWLALKPEMPQGEVGWPVGYSMDKLAEAHAVMGTYGLGVCENYEKFYDCDKEEGPLPREKVMVAGLTEVDLRAEAIEVLGLIDFFDKMEKMGEFIDLEAGLTSRHGFTSEKAYWNYVGSRLESLAKKLPTDLTRIMLVGENSTHPTFLRTLREAMERSGHGYLFNPGGVFDDRVSIRTGKDDSGMINPTFASARGAAKYARRRQELELWPVCQEGIEDALIEEERGRLEL</sequence>
<name>A0A8H4WWC1_9HYPO</name>
<reference evidence="1" key="1">
    <citation type="journal article" date="2020" name="BMC Genomics">
        <title>Correction to: Identification and distribution of gene clusters required for synthesis of sphingolipid metabolism inhibitors in diverse species of the filamentous fungus Fusarium.</title>
        <authorList>
            <person name="Kim H.S."/>
            <person name="Lohmar J.M."/>
            <person name="Busman M."/>
            <person name="Brown D.W."/>
            <person name="Naumann T.A."/>
            <person name="Divon H.H."/>
            <person name="Lysoe E."/>
            <person name="Uhlig S."/>
            <person name="Proctor R.H."/>
        </authorList>
    </citation>
    <scope>NUCLEOTIDE SEQUENCE</scope>
    <source>
        <strain evidence="1">NRRL 20472</strain>
    </source>
</reference>
<evidence type="ECO:0000313" key="1">
    <source>
        <dbReference type="EMBL" id="KAF4952231.1"/>
    </source>
</evidence>
<dbReference type="AlphaFoldDB" id="A0A8H4WWC1"/>
<accession>A0A8H4WWC1</accession>
<gene>
    <name evidence="1" type="ORF">FSARC_12696</name>
</gene>
<protein>
    <submittedName>
        <fullName evidence="1">Uncharacterized protein</fullName>
    </submittedName>
</protein>
<dbReference type="Proteomes" id="UP000622797">
    <property type="component" value="Unassembled WGS sequence"/>
</dbReference>
<proteinExistence type="predicted"/>
<reference evidence="1" key="2">
    <citation type="submission" date="2020-05" db="EMBL/GenBank/DDBJ databases">
        <authorList>
            <person name="Kim H.-S."/>
            <person name="Proctor R.H."/>
            <person name="Brown D.W."/>
        </authorList>
    </citation>
    <scope>NUCLEOTIDE SEQUENCE</scope>
    <source>
        <strain evidence="1">NRRL 20472</strain>
    </source>
</reference>
<organism evidence="1 2">
    <name type="scientific">Fusarium sarcochroum</name>
    <dbReference type="NCBI Taxonomy" id="1208366"/>
    <lineage>
        <taxon>Eukaryota</taxon>
        <taxon>Fungi</taxon>
        <taxon>Dikarya</taxon>
        <taxon>Ascomycota</taxon>
        <taxon>Pezizomycotina</taxon>
        <taxon>Sordariomycetes</taxon>
        <taxon>Hypocreomycetidae</taxon>
        <taxon>Hypocreales</taxon>
        <taxon>Nectriaceae</taxon>
        <taxon>Fusarium</taxon>
        <taxon>Fusarium lateritium species complex</taxon>
    </lineage>
</organism>
<dbReference type="OrthoDB" id="3643156at2759"/>